<dbReference type="Proteomes" id="UP001552299">
    <property type="component" value="Unassembled WGS sequence"/>
</dbReference>
<gene>
    <name evidence="4" type="ORF">M5K25_013502</name>
</gene>
<name>A0ABD0UT71_DENTH</name>
<evidence type="ECO:0000256" key="2">
    <source>
        <dbReference type="SAM" id="MobiDB-lite"/>
    </source>
</evidence>
<accession>A0ABD0UT71</accession>
<evidence type="ECO:0000313" key="4">
    <source>
        <dbReference type="EMBL" id="KAL0916023.1"/>
    </source>
</evidence>
<keyword evidence="5" id="KW-1185">Reference proteome</keyword>
<proteinExistence type="predicted"/>
<feature type="compositionally biased region" description="Polar residues" evidence="2">
    <location>
        <begin position="87"/>
        <end position="103"/>
    </location>
</feature>
<feature type="region of interest" description="Disordered" evidence="2">
    <location>
        <begin position="204"/>
        <end position="232"/>
    </location>
</feature>
<evidence type="ECO:0000313" key="5">
    <source>
        <dbReference type="Proteomes" id="UP001552299"/>
    </source>
</evidence>
<dbReference type="AlphaFoldDB" id="A0ABD0UT71"/>
<evidence type="ECO:0008006" key="6">
    <source>
        <dbReference type="Google" id="ProtNLM"/>
    </source>
</evidence>
<keyword evidence="3" id="KW-1133">Transmembrane helix</keyword>
<feature type="transmembrane region" description="Helical" evidence="3">
    <location>
        <begin position="578"/>
        <end position="601"/>
    </location>
</feature>
<dbReference type="InterPro" id="IPR044696">
    <property type="entry name" value="WIP1/2/3"/>
</dbReference>
<keyword evidence="3" id="KW-0812">Transmembrane</keyword>
<feature type="region of interest" description="Disordered" evidence="2">
    <location>
        <begin position="1"/>
        <end position="52"/>
    </location>
</feature>
<feature type="region of interest" description="Disordered" evidence="2">
    <location>
        <begin position="71"/>
        <end position="115"/>
    </location>
</feature>
<comment type="caution">
    <text evidence="4">The sequence shown here is derived from an EMBL/GenBank/DDBJ whole genome shotgun (WGS) entry which is preliminary data.</text>
</comment>
<evidence type="ECO:0000256" key="1">
    <source>
        <dbReference type="SAM" id="Coils"/>
    </source>
</evidence>
<evidence type="ECO:0000256" key="3">
    <source>
        <dbReference type="SAM" id="Phobius"/>
    </source>
</evidence>
<organism evidence="4 5">
    <name type="scientific">Dendrobium thyrsiflorum</name>
    <name type="common">Pinecone-like raceme dendrobium</name>
    <name type="synonym">Orchid</name>
    <dbReference type="NCBI Taxonomy" id="117978"/>
    <lineage>
        <taxon>Eukaryota</taxon>
        <taxon>Viridiplantae</taxon>
        <taxon>Streptophyta</taxon>
        <taxon>Embryophyta</taxon>
        <taxon>Tracheophyta</taxon>
        <taxon>Spermatophyta</taxon>
        <taxon>Magnoliopsida</taxon>
        <taxon>Liliopsida</taxon>
        <taxon>Asparagales</taxon>
        <taxon>Orchidaceae</taxon>
        <taxon>Epidendroideae</taxon>
        <taxon>Malaxideae</taxon>
        <taxon>Dendrobiinae</taxon>
        <taxon>Dendrobium</taxon>
    </lineage>
</organism>
<feature type="coiled-coil region" evidence="1">
    <location>
        <begin position="376"/>
        <end position="499"/>
    </location>
</feature>
<dbReference type="EMBL" id="JANQDX010000011">
    <property type="protein sequence ID" value="KAL0916023.1"/>
    <property type="molecule type" value="Genomic_DNA"/>
</dbReference>
<feature type="compositionally biased region" description="Basic and acidic residues" evidence="2">
    <location>
        <begin position="27"/>
        <end position="46"/>
    </location>
</feature>
<sequence length="610" mass="67641">MDLEEERRISKSVEGEEGSETSNKMLPSDEIRADSHDEVAPEEPPKLVDATENCFTDPEVAVFESLVETVGSPPTVANPIRDETTKEVSSNSNQSPASTTELVESTPVVTKGNGLRKWRRIKRDLKKDGGSSADSAQILKRRLQNTEAFNSEEENKIKSKAEADGEDSVASLESRNADINPLPVGTGALNLELERLASGGFSIGMDSDNSEDHNSKSSTATSAPRLRHEALASGKDRGRLKIFCGKGTTRLGIQKVQQGRGGTVDASKKNKGDLARFDENSLSSVESDLRSSVAGVVQWGSVVDSNGKHNGRSLNFDEHSDEAHIGEEAQSGYFKENGKAENLSRGDLDAELLEENNQKSGNFQSSSDLDPLIESMGSLQEAEEALEKEIQKIAAMGMQYDENDRQFEGIVPYNSQMLEAYLVDLMKKAENQESKLEEASTLLEAKEQKLRELESLLSKAQLPNMEGTCAHLLPFQAHEEEFDSELEVLIKEKMEAEIEYLIITKTIQNWKILSEDHIALYKEQRYLAGDQEQIMLKLKDAEDKIIMLNVQKEKLEAYCKELVATENVLRLKNKVCRFSFCVIVQLMLLSISFVLFLMQLLSPADDVVPT</sequence>
<keyword evidence="3" id="KW-0472">Membrane</keyword>
<protein>
    <recommendedName>
        <fullName evidence="6">WPP domain-interacting protein 2</fullName>
    </recommendedName>
</protein>
<reference evidence="4 5" key="1">
    <citation type="journal article" date="2024" name="Plant Biotechnol. J.">
        <title>Dendrobium thyrsiflorum genome and its molecular insights into genes involved in important horticultural traits.</title>
        <authorList>
            <person name="Chen B."/>
            <person name="Wang J.Y."/>
            <person name="Zheng P.J."/>
            <person name="Li K.L."/>
            <person name="Liang Y.M."/>
            <person name="Chen X.F."/>
            <person name="Zhang C."/>
            <person name="Zhao X."/>
            <person name="He X."/>
            <person name="Zhang G.Q."/>
            <person name="Liu Z.J."/>
            <person name="Xu Q."/>
        </authorList>
    </citation>
    <scope>NUCLEOTIDE SEQUENCE [LARGE SCALE GENOMIC DNA]</scope>
    <source>
        <strain evidence="4">GZMU011</strain>
    </source>
</reference>
<feature type="region of interest" description="Disordered" evidence="2">
    <location>
        <begin position="143"/>
        <end position="171"/>
    </location>
</feature>
<feature type="compositionally biased region" description="Basic and acidic residues" evidence="2">
    <location>
        <begin position="1"/>
        <end position="14"/>
    </location>
</feature>
<keyword evidence="1" id="KW-0175">Coiled coil</keyword>
<dbReference type="PANTHER" id="PTHR34562:SF8">
    <property type="entry name" value="WPP DOMAIN-INTERACTING PROTEIN 1"/>
    <property type="match status" value="1"/>
</dbReference>
<dbReference type="PANTHER" id="PTHR34562">
    <property type="entry name" value="WPP DOMAIN-INTERACTING PROTEIN 2"/>
    <property type="match status" value="1"/>
</dbReference>
<feature type="compositionally biased region" description="Basic and acidic residues" evidence="2">
    <location>
        <begin position="153"/>
        <end position="163"/>
    </location>
</feature>